<dbReference type="EMBL" id="QMQZ01000001">
    <property type="protein sequence ID" value="RLE52407.1"/>
    <property type="molecule type" value="Genomic_DNA"/>
</dbReference>
<comment type="caution">
    <text evidence="8">The sequence shown here is derived from an EMBL/GenBank/DDBJ whole genome shotgun (WGS) entry which is preliminary data.</text>
</comment>
<dbReference type="InterPro" id="IPR006638">
    <property type="entry name" value="Elp3/MiaA/NifB-like_rSAM"/>
</dbReference>
<dbReference type="GO" id="GO:0016787">
    <property type="term" value="F:hydrolase activity"/>
    <property type="evidence" value="ECO:0007669"/>
    <property type="project" value="UniProtKB-ARBA"/>
</dbReference>
<evidence type="ECO:0000256" key="1">
    <source>
        <dbReference type="ARBA" id="ARBA00022691"/>
    </source>
</evidence>
<dbReference type="Pfam" id="PF00633">
    <property type="entry name" value="HHH"/>
    <property type="match status" value="1"/>
</dbReference>
<reference evidence="8 9" key="1">
    <citation type="submission" date="2018-06" db="EMBL/GenBank/DDBJ databases">
        <title>Extensive metabolic versatility and redundancy in microbially diverse, dynamic hydrothermal sediments.</title>
        <authorList>
            <person name="Dombrowski N."/>
            <person name="Teske A."/>
            <person name="Baker B.J."/>
        </authorList>
    </citation>
    <scope>NUCLEOTIDE SEQUENCE [LARGE SCALE GENOMIC DNA]</scope>
    <source>
        <strain evidence="8">B29_G17</strain>
    </source>
</reference>
<keyword evidence="2" id="KW-0479">Metal-binding</keyword>
<feature type="domain" description="Radical SAM core" evidence="7">
    <location>
        <begin position="29"/>
        <end position="261"/>
    </location>
</feature>
<proteinExistence type="predicted"/>
<keyword evidence="4" id="KW-0408">Iron</keyword>
<dbReference type="Gene3D" id="1.10.150.320">
    <property type="entry name" value="Photosystem II 12 kDa extrinsic protein"/>
    <property type="match status" value="1"/>
</dbReference>
<evidence type="ECO:0000313" key="9">
    <source>
        <dbReference type="Proteomes" id="UP000268446"/>
    </source>
</evidence>
<dbReference type="SUPFAM" id="SSF47781">
    <property type="entry name" value="RuvA domain 2-like"/>
    <property type="match status" value="1"/>
</dbReference>
<dbReference type="InterPro" id="IPR023874">
    <property type="entry name" value="DNA_rSAM_put"/>
</dbReference>
<dbReference type="GO" id="GO:0051536">
    <property type="term" value="F:iron-sulfur cluster binding"/>
    <property type="evidence" value="ECO:0007669"/>
    <property type="project" value="UniProtKB-KW"/>
</dbReference>
<evidence type="ECO:0000256" key="2">
    <source>
        <dbReference type="ARBA" id="ARBA00022723"/>
    </source>
</evidence>
<dbReference type="InterPro" id="IPR000445">
    <property type="entry name" value="HhH_motif"/>
</dbReference>
<name>A0A497EYZ9_9CREN</name>
<protein>
    <submittedName>
        <fullName evidence="8">Radical SAM protein</fullName>
    </submittedName>
</protein>
<organism evidence="8 9">
    <name type="scientific">Thermoproteota archaeon</name>
    <dbReference type="NCBI Taxonomy" id="2056631"/>
    <lineage>
        <taxon>Archaea</taxon>
        <taxon>Thermoproteota</taxon>
    </lineage>
</organism>
<dbReference type="SUPFAM" id="SSF102114">
    <property type="entry name" value="Radical SAM enzymes"/>
    <property type="match status" value="1"/>
</dbReference>
<dbReference type="GO" id="GO:0140097">
    <property type="term" value="F:catalytic activity, acting on DNA"/>
    <property type="evidence" value="ECO:0007669"/>
    <property type="project" value="UniProtKB-ARBA"/>
</dbReference>
<dbReference type="GO" id="GO:0046872">
    <property type="term" value="F:metal ion binding"/>
    <property type="evidence" value="ECO:0007669"/>
    <property type="project" value="UniProtKB-KW"/>
</dbReference>
<dbReference type="InterPro" id="IPR058240">
    <property type="entry name" value="rSAM_sf"/>
</dbReference>
<dbReference type="PROSITE" id="PS51918">
    <property type="entry name" value="RADICAL_SAM"/>
    <property type="match status" value="1"/>
</dbReference>
<dbReference type="InterPro" id="IPR013785">
    <property type="entry name" value="Aldolase_TIM"/>
</dbReference>
<dbReference type="GO" id="GO:0003677">
    <property type="term" value="F:DNA binding"/>
    <property type="evidence" value="ECO:0007669"/>
    <property type="project" value="InterPro"/>
</dbReference>
<accession>A0A497EYZ9</accession>
<dbReference type="InterPro" id="IPR007197">
    <property type="entry name" value="rSAM"/>
</dbReference>
<dbReference type="SMART" id="SM00729">
    <property type="entry name" value="Elp3"/>
    <property type="match status" value="1"/>
</dbReference>
<dbReference type="SFLD" id="SFLDG01102">
    <property type="entry name" value="Uncharacterised_Radical_SAM_Su"/>
    <property type="match status" value="1"/>
</dbReference>
<keyword evidence="3" id="KW-0227">DNA damage</keyword>
<evidence type="ECO:0000256" key="5">
    <source>
        <dbReference type="ARBA" id="ARBA00023014"/>
    </source>
</evidence>
<dbReference type="Pfam" id="PF04055">
    <property type="entry name" value="Radical_SAM"/>
    <property type="match status" value="1"/>
</dbReference>
<keyword evidence="6" id="KW-0234">DNA repair</keyword>
<dbReference type="Gene3D" id="3.20.20.70">
    <property type="entry name" value="Aldolase class I"/>
    <property type="match status" value="1"/>
</dbReference>
<keyword evidence="5" id="KW-0411">Iron-sulfur</keyword>
<sequence>MGRLERKLKYLTVQAKWDKCQIPVFLASARERQVPLLKTLLSSYCVNECKYCAMRRGRRIIREKWSIDELVDVAMKLWKKGRIVGVFLSSSVEEDPELVVQREVQVAEELRRKGFTGYIHLRLMPGTPRNLIKQAARVADRIGVNIEAPRMDVFSEVCPDKGDYWRDIVLRLKWCAEEALRAGAEGCCKGGASTQLIVGIGETDLDHLIAMNQLIRNFKLKRIYFSSFTPIPNTPLEGWSRCPRSREYKLYQASFLMRDYKFTLEDLKTILNESEMLPDGNLKLAYAKANPNKYPVNLANAKLEEILKVPGIGPKSARKILKQRREGKEKWSFKDLVELIGVKRAKLAVGHLDLTG</sequence>
<dbReference type="SMART" id="SM00278">
    <property type="entry name" value="HhH1"/>
    <property type="match status" value="1"/>
</dbReference>
<evidence type="ECO:0000256" key="4">
    <source>
        <dbReference type="ARBA" id="ARBA00023004"/>
    </source>
</evidence>
<dbReference type="InterPro" id="IPR003583">
    <property type="entry name" value="Hlx-hairpin-Hlx_DNA-bd_motif"/>
</dbReference>
<dbReference type="GO" id="GO:0006281">
    <property type="term" value="P:DNA repair"/>
    <property type="evidence" value="ECO:0007669"/>
    <property type="project" value="UniProtKB-KW"/>
</dbReference>
<gene>
    <name evidence="8" type="ORF">DRJ20_00140</name>
</gene>
<dbReference type="AlphaFoldDB" id="A0A497EYZ9"/>
<dbReference type="InterPro" id="IPR010994">
    <property type="entry name" value="RuvA_2-like"/>
</dbReference>
<evidence type="ECO:0000256" key="6">
    <source>
        <dbReference type="ARBA" id="ARBA00023204"/>
    </source>
</evidence>
<evidence type="ECO:0000256" key="3">
    <source>
        <dbReference type="ARBA" id="ARBA00022763"/>
    </source>
</evidence>
<evidence type="ECO:0000313" key="8">
    <source>
        <dbReference type="EMBL" id="RLE52407.1"/>
    </source>
</evidence>
<keyword evidence="1" id="KW-0949">S-adenosyl-L-methionine</keyword>
<dbReference type="Proteomes" id="UP000268446">
    <property type="component" value="Unassembled WGS sequence"/>
</dbReference>
<dbReference type="SFLD" id="SFLDS00029">
    <property type="entry name" value="Radical_SAM"/>
    <property type="match status" value="1"/>
</dbReference>
<evidence type="ECO:0000259" key="7">
    <source>
        <dbReference type="PROSITE" id="PS51918"/>
    </source>
</evidence>